<evidence type="ECO:0000313" key="3">
    <source>
        <dbReference type="Proteomes" id="UP000676967"/>
    </source>
</evidence>
<accession>A0ABM7LMA1</accession>
<protein>
    <recommendedName>
        <fullName evidence="1">DUF397 domain-containing protein</fullName>
    </recommendedName>
</protein>
<evidence type="ECO:0000313" key="2">
    <source>
        <dbReference type="EMBL" id="BCJ40379.1"/>
    </source>
</evidence>
<gene>
    <name evidence="2" type="ORF">Aiant_10360</name>
</gene>
<dbReference type="Pfam" id="PF04149">
    <property type="entry name" value="DUF397"/>
    <property type="match status" value="1"/>
</dbReference>
<dbReference type="RefSeq" id="WP_189331185.1">
    <property type="nucleotide sequence ID" value="NZ_AP023356.1"/>
</dbReference>
<proteinExistence type="predicted"/>
<sequence>MAETTMKWERSTFCASGSCVEVAAIGPDIAVRDSKNADQPYLRFSRTDWNAFLDRVAAGAALPA</sequence>
<name>A0ABM7LMA1_9ACTN</name>
<organism evidence="2 3">
    <name type="scientific">Actinoplanes ianthinogenes</name>
    <dbReference type="NCBI Taxonomy" id="122358"/>
    <lineage>
        <taxon>Bacteria</taxon>
        <taxon>Bacillati</taxon>
        <taxon>Actinomycetota</taxon>
        <taxon>Actinomycetes</taxon>
        <taxon>Micromonosporales</taxon>
        <taxon>Micromonosporaceae</taxon>
        <taxon>Actinoplanes</taxon>
    </lineage>
</organism>
<reference evidence="2 3" key="1">
    <citation type="submission" date="2020-08" db="EMBL/GenBank/DDBJ databases">
        <title>Whole genome shotgun sequence of Actinoplanes ianthinogenes NBRC 13996.</title>
        <authorList>
            <person name="Komaki H."/>
            <person name="Tamura T."/>
        </authorList>
    </citation>
    <scope>NUCLEOTIDE SEQUENCE [LARGE SCALE GENOMIC DNA]</scope>
    <source>
        <strain evidence="2 3">NBRC 13996</strain>
    </source>
</reference>
<evidence type="ECO:0000259" key="1">
    <source>
        <dbReference type="Pfam" id="PF04149"/>
    </source>
</evidence>
<dbReference type="Proteomes" id="UP000676967">
    <property type="component" value="Chromosome"/>
</dbReference>
<keyword evidence="3" id="KW-1185">Reference proteome</keyword>
<dbReference type="EMBL" id="AP023356">
    <property type="protein sequence ID" value="BCJ40379.1"/>
    <property type="molecule type" value="Genomic_DNA"/>
</dbReference>
<feature type="domain" description="DUF397" evidence="1">
    <location>
        <begin position="7"/>
        <end position="56"/>
    </location>
</feature>
<dbReference type="InterPro" id="IPR007278">
    <property type="entry name" value="DUF397"/>
</dbReference>